<organism evidence="2 3">
    <name type="scientific">Colletotrichum lupini</name>
    <dbReference type="NCBI Taxonomy" id="145971"/>
    <lineage>
        <taxon>Eukaryota</taxon>
        <taxon>Fungi</taxon>
        <taxon>Dikarya</taxon>
        <taxon>Ascomycota</taxon>
        <taxon>Pezizomycotina</taxon>
        <taxon>Sordariomycetes</taxon>
        <taxon>Hypocreomycetidae</taxon>
        <taxon>Glomerellales</taxon>
        <taxon>Glomerellaceae</taxon>
        <taxon>Colletotrichum</taxon>
        <taxon>Colletotrichum acutatum species complex</taxon>
    </lineage>
</organism>
<feature type="signal peptide" evidence="1">
    <location>
        <begin position="1"/>
        <end position="23"/>
    </location>
</feature>
<evidence type="ECO:0008006" key="4">
    <source>
        <dbReference type="Google" id="ProtNLM"/>
    </source>
</evidence>
<evidence type="ECO:0000313" key="3">
    <source>
        <dbReference type="Proteomes" id="UP000830671"/>
    </source>
</evidence>
<evidence type="ECO:0000313" key="2">
    <source>
        <dbReference type="EMBL" id="UQC82149.1"/>
    </source>
</evidence>
<proteinExistence type="predicted"/>
<keyword evidence="3" id="KW-1185">Reference proteome</keyword>
<dbReference type="AlphaFoldDB" id="A0A9Q8WG55"/>
<protein>
    <recommendedName>
        <fullName evidence="4">Secreted protein</fullName>
    </recommendedName>
</protein>
<feature type="chain" id="PRO_5040129905" description="Secreted protein" evidence="1">
    <location>
        <begin position="24"/>
        <end position="80"/>
    </location>
</feature>
<evidence type="ECO:0000256" key="1">
    <source>
        <dbReference type="SAM" id="SignalP"/>
    </source>
</evidence>
<accession>A0A9Q8WG55</accession>
<dbReference type="Proteomes" id="UP000830671">
    <property type="component" value="Chromosome 4"/>
</dbReference>
<dbReference type="GeneID" id="73341639"/>
<gene>
    <name evidence="2" type="ORF">CLUP02_07635</name>
</gene>
<keyword evidence="1" id="KW-0732">Signal</keyword>
<name>A0A9Q8WG55_9PEZI</name>
<reference evidence="2" key="1">
    <citation type="journal article" date="2021" name="Mol. Plant Microbe Interact.">
        <title>Complete Genome Sequence of the Plant-Pathogenic Fungus Colletotrichum lupini.</title>
        <authorList>
            <person name="Baroncelli R."/>
            <person name="Pensec F."/>
            <person name="Da Lio D."/>
            <person name="Boufleur T."/>
            <person name="Vicente I."/>
            <person name="Sarrocco S."/>
            <person name="Picot A."/>
            <person name="Baraldi E."/>
            <person name="Sukno S."/>
            <person name="Thon M."/>
            <person name="Le Floch G."/>
        </authorList>
    </citation>
    <scope>NUCLEOTIDE SEQUENCE</scope>
    <source>
        <strain evidence="2">IMI 504893</strain>
    </source>
</reference>
<dbReference type="KEGG" id="clup:CLUP02_07635"/>
<dbReference type="RefSeq" id="XP_049143772.1">
    <property type="nucleotide sequence ID" value="XM_049286629.1"/>
</dbReference>
<dbReference type="EMBL" id="CP019476">
    <property type="protein sequence ID" value="UQC82149.1"/>
    <property type="molecule type" value="Genomic_DNA"/>
</dbReference>
<sequence length="80" mass="9391">MDANTRHCRHRFLSLYCLFACLCLESPQWSKKDYSIAPMPQKKERCPSGRADQVFCWHAVGIRRATHHCQNNALFNQHET</sequence>